<dbReference type="InterPro" id="IPR039279">
    <property type="entry name" value="QRT3-like"/>
</dbReference>
<dbReference type="EMBL" id="JAJTJA010000003">
    <property type="protein sequence ID" value="KAH8701624.1"/>
    <property type="molecule type" value="Genomic_DNA"/>
</dbReference>
<organism evidence="4 5">
    <name type="scientific">Talaromyces proteolyticus</name>
    <dbReference type="NCBI Taxonomy" id="1131652"/>
    <lineage>
        <taxon>Eukaryota</taxon>
        <taxon>Fungi</taxon>
        <taxon>Dikarya</taxon>
        <taxon>Ascomycota</taxon>
        <taxon>Pezizomycotina</taxon>
        <taxon>Eurotiomycetes</taxon>
        <taxon>Eurotiomycetidae</taxon>
        <taxon>Eurotiales</taxon>
        <taxon>Trichocomaceae</taxon>
        <taxon>Talaromyces</taxon>
        <taxon>Talaromyces sect. Bacilispori</taxon>
    </lineage>
</organism>
<feature type="domain" description="Rhamnogalacturonase A/B/Epimerase-like pectate lyase" evidence="3">
    <location>
        <begin position="67"/>
        <end position="291"/>
    </location>
</feature>
<dbReference type="PANTHER" id="PTHR33928:SF2">
    <property type="entry name" value="PECTATE LYASE SUPERFAMILY PROTEIN DOMAIN-CONTAINING PROTEIN-RELATED"/>
    <property type="match status" value="1"/>
</dbReference>
<comment type="caution">
    <text evidence="4">The sequence shown here is derived from an EMBL/GenBank/DDBJ whole genome shotgun (WGS) entry which is preliminary data.</text>
</comment>
<dbReference type="SUPFAM" id="SSF51126">
    <property type="entry name" value="Pectin lyase-like"/>
    <property type="match status" value="2"/>
</dbReference>
<proteinExistence type="predicted"/>
<dbReference type="Pfam" id="PF12708">
    <property type="entry name" value="Pect-lyase_RHGA_epim"/>
    <property type="match status" value="2"/>
</dbReference>
<dbReference type="Proteomes" id="UP001201262">
    <property type="component" value="Unassembled WGS sequence"/>
</dbReference>
<accession>A0AAD4L1Q6</accession>
<evidence type="ECO:0000313" key="4">
    <source>
        <dbReference type="EMBL" id="KAH8701624.1"/>
    </source>
</evidence>
<dbReference type="InterPro" id="IPR012334">
    <property type="entry name" value="Pectin_lyas_fold"/>
</dbReference>
<feature type="domain" description="Rhamnogalacturonase A/B/Epimerase-like pectate lyase" evidence="3">
    <location>
        <begin position="418"/>
        <end position="484"/>
    </location>
</feature>
<feature type="region of interest" description="Disordered" evidence="1">
    <location>
        <begin position="86"/>
        <end position="106"/>
    </location>
</feature>
<dbReference type="GO" id="GO:0004650">
    <property type="term" value="F:polygalacturonase activity"/>
    <property type="evidence" value="ECO:0007669"/>
    <property type="project" value="InterPro"/>
</dbReference>
<dbReference type="AlphaFoldDB" id="A0AAD4L1Q6"/>
<sequence length="781" mass="82012">MRWASVLSSALLVAGASAVPHLYKNNKNLAAASSTAVPAPTGGASYWLADVKHQGNAPYADSGYKVFRNVKDYGAAGDGSTDDTDAINKAISDGSRASPASNTTSSTTPAIVYFPPGTYVVSAPIIDYYFTQIIGNPNDPATIKPTSSFKGIGVIDGDQYQNNGKEGWISTNIFLRQVRNLIIDLTDIPGTTAATGIHWPTSQATSLQNVVINCNADAGSQHQGIFIEDGSGGFMSDVTVNGGLYGMNIGNQQFTFRNITINNAATAISQIWDWGWTYVGLNINNATTGINFVGGTTGQAVGGANIIDSTISNVKTFVNTTWTSDATPAGAGNLILENVVLDSVTTAVQGPSETYLKGGSSTIASFGQGHQYTPSGPNTLQGTYAPIARPSGLTTGSGSNYFTKSKPQYENVPASQVVSIRDAGAKGDGKTDDTKAINSALSSASSNGTIVFFDYGIYLVTDTIYFPPGVKVVGESYPIIAGSGDAFSDASNPLPVVQVGKSGDKGTIEWSDFRVGTIGGAAGAIAIEWNLNGDQGAGMWDVHTLIGGWTGSSLQVKDCPTSASVSASCQAAFMSVHITKDAQNFYSENNWFWTADHDIDDPTNTRVSIYTGRGVLVEASNVIMWGTGAEHHGLYQFQFHGASNVVGGYFQTESPYYQPSPDATAGPYKSNTTWNDPDFSTCLSGNCDALGLRVTDSSSLSLYGTGLYSFFNNYDTSCSNSGGSENCQSEIFRVDGSVSNLNVYGYNTVGVTNMITVNGTGAAKYSDNLSVYPDSIALFSV</sequence>
<dbReference type="InterPro" id="IPR024535">
    <property type="entry name" value="RHGA/B-epi-like_pectate_lyase"/>
</dbReference>
<dbReference type="PANTHER" id="PTHR33928">
    <property type="entry name" value="POLYGALACTURONASE QRT3"/>
    <property type="match status" value="1"/>
</dbReference>
<evidence type="ECO:0000256" key="2">
    <source>
        <dbReference type="SAM" id="SignalP"/>
    </source>
</evidence>
<dbReference type="RefSeq" id="XP_046075000.1">
    <property type="nucleotide sequence ID" value="XM_046209166.1"/>
</dbReference>
<evidence type="ECO:0000313" key="5">
    <source>
        <dbReference type="Proteomes" id="UP001201262"/>
    </source>
</evidence>
<evidence type="ECO:0000256" key="1">
    <source>
        <dbReference type="SAM" id="MobiDB-lite"/>
    </source>
</evidence>
<feature type="chain" id="PRO_5042121867" evidence="2">
    <location>
        <begin position="19"/>
        <end position="781"/>
    </location>
</feature>
<feature type="compositionally biased region" description="Low complexity" evidence="1">
    <location>
        <begin position="97"/>
        <end position="106"/>
    </location>
</feature>
<keyword evidence="2" id="KW-0732">Signal</keyword>
<name>A0AAD4L1Q6_9EURO</name>
<gene>
    <name evidence="4" type="ORF">BGW36DRAFT_101754</name>
</gene>
<evidence type="ECO:0000259" key="3">
    <source>
        <dbReference type="Pfam" id="PF12708"/>
    </source>
</evidence>
<dbReference type="CDD" id="cd23668">
    <property type="entry name" value="GH55_beta13glucanase-like"/>
    <property type="match status" value="1"/>
</dbReference>
<protein>
    <submittedName>
        <fullName evidence="4">Glucan 1,3-beta-glucosidase</fullName>
    </submittedName>
</protein>
<dbReference type="GeneID" id="70239453"/>
<dbReference type="Gene3D" id="2.160.20.10">
    <property type="entry name" value="Single-stranded right-handed beta-helix, Pectin lyase-like"/>
    <property type="match status" value="2"/>
</dbReference>
<feature type="signal peptide" evidence="2">
    <location>
        <begin position="1"/>
        <end position="18"/>
    </location>
</feature>
<dbReference type="InterPro" id="IPR011050">
    <property type="entry name" value="Pectin_lyase_fold/virulence"/>
</dbReference>
<reference evidence="4" key="1">
    <citation type="submission" date="2021-12" db="EMBL/GenBank/DDBJ databases">
        <title>Convergent genome expansion in fungi linked to evolution of root-endophyte symbiosis.</title>
        <authorList>
            <consortium name="DOE Joint Genome Institute"/>
            <person name="Ke Y.-H."/>
            <person name="Bonito G."/>
            <person name="Liao H.-L."/>
            <person name="Looney B."/>
            <person name="Rojas-Flechas A."/>
            <person name="Nash J."/>
            <person name="Hameed K."/>
            <person name="Schadt C."/>
            <person name="Martin F."/>
            <person name="Crous P.W."/>
            <person name="Miettinen O."/>
            <person name="Magnuson J.K."/>
            <person name="Labbe J."/>
            <person name="Jacobson D."/>
            <person name="Doktycz M.J."/>
            <person name="Veneault-Fourrey C."/>
            <person name="Kuo A."/>
            <person name="Mondo S."/>
            <person name="Calhoun S."/>
            <person name="Riley R."/>
            <person name="Ohm R."/>
            <person name="LaButti K."/>
            <person name="Andreopoulos B."/>
            <person name="Pangilinan J."/>
            <person name="Nolan M."/>
            <person name="Tritt A."/>
            <person name="Clum A."/>
            <person name="Lipzen A."/>
            <person name="Daum C."/>
            <person name="Barry K."/>
            <person name="Grigoriev I.V."/>
            <person name="Vilgalys R."/>
        </authorList>
    </citation>
    <scope>NUCLEOTIDE SEQUENCE</scope>
    <source>
        <strain evidence="4">PMI_201</strain>
    </source>
</reference>
<keyword evidence="5" id="KW-1185">Reference proteome</keyword>